<feature type="domain" description="SpoVT-AbrB" evidence="8">
    <location>
        <begin position="83"/>
        <end position="126"/>
    </location>
</feature>
<evidence type="ECO:0000256" key="3">
    <source>
        <dbReference type="ARBA" id="ARBA00022737"/>
    </source>
</evidence>
<evidence type="ECO:0000256" key="2">
    <source>
        <dbReference type="ARBA" id="ARBA00022490"/>
    </source>
</evidence>
<feature type="domain" description="SpoVT-AbrB" evidence="8">
    <location>
        <begin position="7"/>
        <end position="54"/>
    </location>
</feature>
<dbReference type="NCBIfam" id="TIGR00242">
    <property type="entry name" value="division/cell wall cluster transcriptional repressor MraZ"/>
    <property type="match status" value="1"/>
</dbReference>
<dbReference type="InterPro" id="IPR037914">
    <property type="entry name" value="SpoVT-AbrB_sf"/>
</dbReference>
<proteinExistence type="inferred from homology"/>
<evidence type="ECO:0000256" key="1">
    <source>
        <dbReference type="ARBA" id="ARBA00013860"/>
    </source>
</evidence>
<keyword evidence="10" id="KW-1185">Reference proteome</keyword>
<dbReference type="GO" id="GO:0005737">
    <property type="term" value="C:cytoplasm"/>
    <property type="evidence" value="ECO:0007669"/>
    <property type="project" value="UniProtKB-UniRule"/>
</dbReference>
<dbReference type="GO" id="GO:2000143">
    <property type="term" value="P:negative regulation of DNA-templated transcription initiation"/>
    <property type="evidence" value="ECO:0007669"/>
    <property type="project" value="TreeGrafter"/>
</dbReference>
<accession>A0A3S0CKU2</accession>
<evidence type="ECO:0000259" key="8">
    <source>
        <dbReference type="PROSITE" id="PS51740"/>
    </source>
</evidence>
<dbReference type="GO" id="GO:0000976">
    <property type="term" value="F:transcription cis-regulatory region binding"/>
    <property type="evidence" value="ECO:0007669"/>
    <property type="project" value="TreeGrafter"/>
</dbReference>
<dbReference type="InterPro" id="IPR035644">
    <property type="entry name" value="MraZ_C"/>
</dbReference>
<keyword evidence="3" id="KW-0677">Repeat</keyword>
<dbReference type="OrthoDB" id="9807753at2"/>
<dbReference type="PROSITE" id="PS51740">
    <property type="entry name" value="SPOVT_ABRB"/>
    <property type="match status" value="2"/>
</dbReference>
<reference evidence="9 10" key="1">
    <citation type="submission" date="2018-11" db="EMBL/GenBank/DDBJ databases">
        <title>Arenibacter aquaticus sp.nov., a marine bacterium isolated from surface seawater in the South China Sea.</title>
        <authorList>
            <person name="Guo J."/>
            <person name="Sun J."/>
        </authorList>
    </citation>
    <scope>NUCLEOTIDE SEQUENCE [LARGE SCALE GENOMIC DNA]</scope>
    <source>
        <strain evidence="9 10">GUO666</strain>
    </source>
</reference>
<name>A0A3S0CKU2_9FLAO</name>
<evidence type="ECO:0000313" key="9">
    <source>
        <dbReference type="EMBL" id="RTE53626.1"/>
    </source>
</evidence>
<gene>
    <name evidence="7 9" type="primary">mraZ</name>
    <name evidence="9" type="ORF">EHW67_11545</name>
</gene>
<dbReference type="EMBL" id="RQPJ01000005">
    <property type="protein sequence ID" value="RTE53626.1"/>
    <property type="molecule type" value="Genomic_DNA"/>
</dbReference>
<dbReference type="Gene3D" id="3.40.1550.20">
    <property type="entry name" value="Transcriptional regulator MraZ domain"/>
    <property type="match status" value="1"/>
</dbReference>
<comment type="subcellular location">
    <subcellularLocation>
        <location evidence="7">Cytoplasm</location>
        <location evidence="7">Nucleoid</location>
    </subcellularLocation>
</comment>
<evidence type="ECO:0000256" key="4">
    <source>
        <dbReference type="ARBA" id="ARBA00023015"/>
    </source>
</evidence>
<dbReference type="Pfam" id="PF02381">
    <property type="entry name" value="MraZ"/>
    <property type="match status" value="2"/>
</dbReference>
<dbReference type="InterPro" id="IPR003444">
    <property type="entry name" value="MraZ"/>
</dbReference>
<dbReference type="InterPro" id="IPR038619">
    <property type="entry name" value="MraZ_sf"/>
</dbReference>
<evidence type="ECO:0000313" key="10">
    <source>
        <dbReference type="Proteomes" id="UP000267585"/>
    </source>
</evidence>
<comment type="subunit">
    <text evidence="7">Forms oligomers.</text>
</comment>
<keyword evidence="4 7" id="KW-0805">Transcription regulation</keyword>
<dbReference type="GO" id="GO:0009295">
    <property type="term" value="C:nucleoid"/>
    <property type="evidence" value="ECO:0007669"/>
    <property type="project" value="UniProtKB-SubCell"/>
</dbReference>
<evidence type="ECO:0000256" key="5">
    <source>
        <dbReference type="ARBA" id="ARBA00023125"/>
    </source>
</evidence>
<dbReference type="CDD" id="cd16321">
    <property type="entry name" value="MraZ_C"/>
    <property type="match status" value="1"/>
</dbReference>
<evidence type="ECO:0000256" key="7">
    <source>
        <dbReference type="HAMAP-Rule" id="MF_01008"/>
    </source>
</evidence>
<keyword evidence="6 7" id="KW-0804">Transcription</keyword>
<keyword evidence="5 7" id="KW-0238">DNA-binding</keyword>
<dbReference type="RefSeq" id="WP_126162522.1">
    <property type="nucleotide sequence ID" value="NZ_RQPJ01000005.1"/>
</dbReference>
<dbReference type="InterPro" id="IPR035642">
    <property type="entry name" value="MraZ_N"/>
</dbReference>
<dbReference type="GO" id="GO:0003700">
    <property type="term" value="F:DNA-binding transcription factor activity"/>
    <property type="evidence" value="ECO:0007669"/>
    <property type="project" value="UniProtKB-UniRule"/>
</dbReference>
<evidence type="ECO:0000256" key="6">
    <source>
        <dbReference type="ARBA" id="ARBA00023163"/>
    </source>
</evidence>
<dbReference type="SUPFAM" id="SSF89447">
    <property type="entry name" value="AbrB/MazE/MraZ-like"/>
    <property type="match status" value="1"/>
</dbReference>
<dbReference type="PANTHER" id="PTHR34701">
    <property type="entry name" value="TRANSCRIPTIONAL REGULATOR MRAZ"/>
    <property type="match status" value="1"/>
</dbReference>
<sequence>MINFIGTYDCKADSKGRVMLPVALKNQMSPVINEGFVIKRSVFQPCLELYPMAEWNLLMQKMNKKNRFKKKNNDFIRRFSAGVKVVEIDATGRLLIPKNLVEVAGIAKEVVLSSAINIVEIWDKGNYEKVLEETAEDFASLAEEVMGGDEDELS</sequence>
<organism evidence="9 10">
    <name type="scientific">Arenibacter aquaticus</name>
    <dbReference type="NCBI Taxonomy" id="2489054"/>
    <lineage>
        <taxon>Bacteria</taxon>
        <taxon>Pseudomonadati</taxon>
        <taxon>Bacteroidota</taxon>
        <taxon>Flavobacteriia</taxon>
        <taxon>Flavobacteriales</taxon>
        <taxon>Flavobacteriaceae</taxon>
        <taxon>Arenibacter</taxon>
    </lineage>
</organism>
<dbReference type="Proteomes" id="UP000267585">
    <property type="component" value="Unassembled WGS sequence"/>
</dbReference>
<dbReference type="HAMAP" id="MF_01008">
    <property type="entry name" value="MraZ"/>
    <property type="match status" value="1"/>
</dbReference>
<comment type="similarity">
    <text evidence="7">Belongs to the MraZ family.</text>
</comment>
<keyword evidence="2 7" id="KW-0963">Cytoplasm</keyword>
<dbReference type="InterPro" id="IPR020603">
    <property type="entry name" value="MraZ_dom"/>
</dbReference>
<dbReference type="PANTHER" id="PTHR34701:SF1">
    <property type="entry name" value="TRANSCRIPTIONAL REGULATOR MRAZ"/>
    <property type="match status" value="1"/>
</dbReference>
<dbReference type="CDD" id="cd16320">
    <property type="entry name" value="MraZ_N"/>
    <property type="match status" value="1"/>
</dbReference>
<dbReference type="AlphaFoldDB" id="A0A3S0CKU2"/>
<comment type="caution">
    <text evidence="9">The sequence shown here is derived from an EMBL/GenBank/DDBJ whole genome shotgun (WGS) entry which is preliminary data.</text>
</comment>
<dbReference type="InterPro" id="IPR007159">
    <property type="entry name" value="SpoVT-AbrB_dom"/>
</dbReference>
<protein>
    <recommendedName>
        <fullName evidence="1 7">Transcriptional regulator MraZ</fullName>
    </recommendedName>
</protein>